<dbReference type="Pfam" id="PF05806">
    <property type="entry name" value="Noggin"/>
    <property type="match status" value="1"/>
</dbReference>
<accession>A0A401PXH4</accession>
<dbReference type="PANTHER" id="PTHR10494:SF6">
    <property type="entry name" value="NOGGIN"/>
    <property type="match status" value="1"/>
</dbReference>
<keyword evidence="8" id="KW-1185">Reference proteome</keyword>
<keyword evidence="5" id="KW-0732">Signal</keyword>
<sequence length="132" mass="14947">MKASNTVRPYSLALTKDHYHYSPRPKHLDAKKLMKLLGSSFDPFWMSVKSRRGNKSHEGLTLLNRDLAAGAMRSRRKLWQESQRLDVAISPAGGAQGNVTEAARAQWRQRLVEVASCPLTSWWVDLGAVFWP</sequence>
<comment type="subcellular location">
    <subcellularLocation>
        <location evidence="1">Secreted</location>
    </subcellularLocation>
</comment>
<dbReference type="OrthoDB" id="5950649at2759"/>
<comment type="similarity">
    <text evidence="2">Belongs to the noggin family.</text>
</comment>
<dbReference type="InterPro" id="IPR029034">
    <property type="entry name" value="Cystine-knot_cytokine"/>
</dbReference>
<keyword evidence="3" id="KW-0217">Developmental protein</keyword>
<keyword evidence="6" id="KW-0891">Chondrogenesis</keyword>
<protein>
    <submittedName>
        <fullName evidence="7">Uncharacterized protein</fullName>
    </submittedName>
</protein>
<proteinExistence type="inferred from homology"/>
<reference evidence="7 8" key="1">
    <citation type="journal article" date="2018" name="Nat. Ecol. Evol.">
        <title>Shark genomes provide insights into elasmobranch evolution and the origin of vertebrates.</title>
        <authorList>
            <person name="Hara Y"/>
            <person name="Yamaguchi K"/>
            <person name="Onimaru K"/>
            <person name="Kadota M"/>
            <person name="Koyanagi M"/>
            <person name="Keeley SD"/>
            <person name="Tatsumi K"/>
            <person name="Tanaka K"/>
            <person name="Motone F"/>
            <person name="Kageyama Y"/>
            <person name="Nozu R"/>
            <person name="Adachi N"/>
            <person name="Nishimura O"/>
            <person name="Nakagawa R"/>
            <person name="Tanegashima C"/>
            <person name="Kiyatake I"/>
            <person name="Matsumoto R"/>
            <person name="Murakumo K"/>
            <person name="Nishida K"/>
            <person name="Terakita A"/>
            <person name="Kuratani S"/>
            <person name="Sato K"/>
            <person name="Hyodo S Kuraku.S."/>
        </authorList>
    </citation>
    <scope>NUCLEOTIDE SEQUENCE [LARGE SCALE GENOMIC DNA]</scope>
</reference>
<evidence type="ECO:0000256" key="4">
    <source>
        <dbReference type="ARBA" id="ARBA00022525"/>
    </source>
</evidence>
<gene>
    <name evidence="7" type="ORF">scyTo_0017665</name>
</gene>
<dbReference type="AlphaFoldDB" id="A0A401PXH4"/>
<dbReference type="Proteomes" id="UP000288216">
    <property type="component" value="Unassembled WGS sequence"/>
</dbReference>
<keyword evidence="4" id="KW-0964">Secreted</keyword>
<evidence type="ECO:0000256" key="5">
    <source>
        <dbReference type="ARBA" id="ARBA00022729"/>
    </source>
</evidence>
<organism evidence="7 8">
    <name type="scientific">Scyliorhinus torazame</name>
    <name type="common">Cloudy catshark</name>
    <name type="synonym">Catulus torazame</name>
    <dbReference type="NCBI Taxonomy" id="75743"/>
    <lineage>
        <taxon>Eukaryota</taxon>
        <taxon>Metazoa</taxon>
        <taxon>Chordata</taxon>
        <taxon>Craniata</taxon>
        <taxon>Vertebrata</taxon>
        <taxon>Chondrichthyes</taxon>
        <taxon>Elasmobranchii</taxon>
        <taxon>Galeomorphii</taxon>
        <taxon>Galeoidea</taxon>
        <taxon>Carcharhiniformes</taxon>
        <taxon>Scyliorhinidae</taxon>
        <taxon>Scyliorhinus</taxon>
    </lineage>
</organism>
<evidence type="ECO:0000313" key="7">
    <source>
        <dbReference type="EMBL" id="GCB77839.1"/>
    </source>
</evidence>
<evidence type="ECO:0000313" key="8">
    <source>
        <dbReference type="Proteomes" id="UP000288216"/>
    </source>
</evidence>
<dbReference type="InterPro" id="IPR008717">
    <property type="entry name" value="Noggin"/>
</dbReference>
<evidence type="ECO:0000256" key="6">
    <source>
        <dbReference type="ARBA" id="ARBA00023188"/>
    </source>
</evidence>
<dbReference type="GO" id="GO:0051216">
    <property type="term" value="P:cartilage development"/>
    <property type="evidence" value="ECO:0007669"/>
    <property type="project" value="UniProtKB-KW"/>
</dbReference>
<dbReference type="GO" id="GO:0030514">
    <property type="term" value="P:negative regulation of BMP signaling pathway"/>
    <property type="evidence" value="ECO:0007669"/>
    <property type="project" value="InterPro"/>
</dbReference>
<dbReference type="PANTHER" id="PTHR10494">
    <property type="entry name" value="BONE MORPHOGENETIC PROTEIN INHIBITOR, NOGGIN"/>
    <property type="match status" value="1"/>
</dbReference>
<dbReference type="GO" id="GO:0045596">
    <property type="term" value="P:negative regulation of cell differentiation"/>
    <property type="evidence" value="ECO:0007669"/>
    <property type="project" value="InterPro"/>
</dbReference>
<dbReference type="GO" id="GO:0005615">
    <property type="term" value="C:extracellular space"/>
    <property type="evidence" value="ECO:0007669"/>
    <property type="project" value="TreeGrafter"/>
</dbReference>
<dbReference type="GO" id="GO:0001649">
    <property type="term" value="P:osteoblast differentiation"/>
    <property type="evidence" value="ECO:0007669"/>
    <property type="project" value="TreeGrafter"/>
</dbReference>
<evidence type="ECO:0000256" key="1">
    <source>
        <dbReference type="ARBA" id="ARBA00004613"/>
    </source>
</evidence>
<evidence type="ECO:0000256" key="3">
    <source>
        <dbReference type="ARBA" id="ARBA00022473"/>
    </source>
</evidence>
<dbReference type="SUPFAM" id="SSF57501">
    <property type="entry name" value="Cystine-knot cytokines"/>
    <property type="match status" value="1"/>
</dbReference>
<feature type="non-terminal residue" evidence="7">
    <location>
        <position position="132"/>
    </location>
</feature>
<name>A0A401PXH4_SCYTO</name>
<dbReference type="Gene3D" id="2.10.90.10">
    <property type="entry name" value="Cystine-knot cytokines"/>
    <property type="match status" value="1"/>
</dbReference>
<dbReference type="GO" id="GO:0009953">
    <property type="term" value="P:dorsal/ventral pattern formation"/>
    <property type="evidence" value="ECO:0007669"/>
    <property type="project" value="TreeGrafter"/>
</dbReference>
<evidence type="ECO:0000256" key="2">
    <source>
        <dbReference type="ARBA" id="ARBA00007480"/>
    </source>
</evidence>
<comment type="caution">
    <text evidence="7">The sequence shown here is derived from an EMBL/GenBank/DDBJ whole genome shotgun (WGS) entry which is preliminary data.</text>
</comment>
<dbReference type="EMBL" id="BFAA01011656">
    <property type="protein sequence ID" value="GCB77839.1"/>
    <property type="molecule type" value="Genomic_DNA"/>
</dbReference>
<dbReference type="STRING" id="75743.A0A401PXH4"/>